<dbReference type="RefSeq" id="WP_129220116.1">
    <property type="nucleotide sequence ID" value="NZ_QYBC01000012.1"/>
</dbReference>
<dbReference type="PANTHER" id="PTHR43499:SF1">
    <property type="entry name" value="ABC TRANSPORTER I FAMILY MEMBER 1"/>
    <property type="match status" value="1"/>
</dbReference>
<dbReference type="PROSITE" id="PS00211">
    <property type="entry name" value="ABC_TRANSPORTER_1"/>
    <property type="match status" value="1"/>
</dbReference>
<accession>A0A4Q2RAC6</accession>
<dbReference type="PROSITE" id="PS50893">
    <property type="entry name" value="ABC_TRANSPORTER_2"/>
    <property type="match status" value="1"/>
</dbReference>
<organism evidence="9 10">
    <name type="scientific">Lichenibacterium ramalinae</name>
    <dbReference type="NCBI Taxonomy" id="2316527"/>
    <lineage>
        <taxon>Bacteria</taxon>
        <taxon>Pseudomonadati</taxon>
        <taxon>Pseudomonadota</taxon>
        <taxon>Alphaproteobacteria</taxon>
        <taxon>Hyphomicrobiales</taxon>
        <taxon>Lichenihabitantaceae</taxon>
        <taxon>Lichenibacterium</taxon>
    </lineage>
</organism>
<feature type="domain" description="ABC transporter" evidence="8">
    <location>
        <begin position="3"/>
        <end position="208"/>
    </location>
</feature>
<keyword evidence="10" id="KW-1185">Reference proteome</keyword>
<gene>
    <name evidence="9" type="primary">ccmA</name>
    <name evidence="9" type="ORF">D3272_14680</name>
</gene>
<evidence type="ECO:0000256" key="7">
    <source>
        <dbReference type="ARBA" id="ARBA00023136"/>
    </source>
</evidence>
<dbReference type="InterPro" id="IPR003593">
    <property type="entry name" value="AAA+_ATPase"/>
</dbReference>
<keyword evidence="5 9" id="KW-0067">ATP-binding</keyword>
<keyword evidence="9" id="KW-0378">Hydrolase</keyword>
<dbReference type="Proteomes" id="UP000289411">
    <property type="component" value="Unassembled WGS sequence"/>
</dbReference>
<evidence type="ECO:0000313" key="9">
    <source>
        <dbReference type="EMBL" id="RYB03994.1"/>
    </source>
</evidence>
<dbReference type="GO" id="GO:0016887">
    <property type="term" value="F:ATP hydrolysis activity"/>
    <property type="evidence" value="ECO:0007669"/>
    <property type="project" value="InterPro"/>
</dbReference>
<proteinExistence type="inferred from homology"/>
<evidence type="ECO:0000256" key="4">
    <source>
        <dbReference type="ARBA" id="ARBA00022748"/>
    </source>
</evidence>
<comment type="caution">
    <text evidence="9">The sequence shown here is derived from an EMBL/GenBank/DDBJ whole genome shotgun (WGS) entry which is preliminary data.</text>
</comment>
<dbReference type="AlphaFoldDB" id="A0A4Q2RAC6"/>
<reference evidence="9 10" key="2">
    <citation type="submission" date="2019-02" db="EMBL/GenBank/DDBJ databases">
        <title>'Lichenibacterium ramalinii' gen. nov. sp. nov., 'Lichenibacterium minor' gen. nov. sp. nov.</title>
        <authorList>
            <person name="Pankratov T."/>
        </authorList>
    </citation>
    <scope>NUCLEOTIDE SEQUENCE [LARGE SCALE GENOMIC DNA]</scope>
    <source>
        <strain evidence="9 10">RmlP001</strain>
    </source>
</reference>
<dbReference type="InterPro" id="IPR005895">
    <property type="entry name" value="ABC_transptr_haem_export_CcmA"/>
</dbReference>
<dbReference type="OrthoDB" id="9800654at2"/>
<dbReference type="EC" id="3.6.3.41" evidence="9"/>
<evidence type="ECO:0000256" key="5">
    <source>
        <dbReference type="ARBA" id="ARBA00022840"/>
    </source>
</evidence>
<evidence type="ECO:0000259" key="8">
    <source>
        <dbReference type="PROSITE" id="PS50893"/>
    </source>
</evidence>
<dbReference type="InterPro" id="IPR017871">
    <property type="entry name" value="ABC_transporter-like_CS"/>
</dbReference>
<dbReference type="NCBIfam" id="TIGR01189">
    <property type="entry name" value="ccmA"/>
    <property type="match status" value="1"/>
</dbReference>
<dbReference type="InterPro" id="IPR027417">
    <property type="entry name" value="P-loop_NTPase"/>
</dbReference>
<keyword evidence="7" id="KW-0472">Membrane</keyword>
<sequence length="208" mass="21241">MSLVVQDLAAERGGRPVLAGVSFAARGGEALGVVGRNGAGKSTLLRVLAGLLRPAAGRVSLEPPEAGDPDTPVAERAHYLGHADALKPALTPRQHLAFAAALLGRGPAAGAAATPDEALERVALGHAGDLPCGYLSAGQRRRVALARLLVAVRPLWLLDEPATALDAASQAVLAGMMRRHLAGGGIVVAATHGPLGLDGWRELRLDRG</sequence>
<keyword evidence="3" id="KW-0547">Nucleotide-binding</keyword>
<dbReference type="PANTHER" id="PTHR43499">
    <property type="entry name" value="ABC TRANSPORTER I FAMILY MEMBER 1"/>
    <property type="match status" value="1"/>
</dbReference>
<dbReference type="InterPro" id="IPR003439">
    <property type="entry name" value="ABC_transporter-like_ATP-bd"/>
</dbReference>
<dbReference type="GO" id="GO:0005524">
    <property type="term" value="F:ATP binding"/>
    <property type="evidence" value="ECO:0007669"/>
    <property type="project" value="UniProtKB-KW"/>
</dbReference>
<evidence type="ECO:0000256" key="1">
    <source>
        <dbReference type="ARBA" id="ARBA00005417"/>
    </source>
</evidence>
<protein>
    <submittedName>
        <fullName evidence="9">Heme ABC exporter ATP-binding protein CcmA</fullName>
        <ecNumber evidence="9">3.6.3.41</ecNumber>
    </submittedName>
</protein>
<dbReference type="SMART" id="SM00382">
    <property type="entry name" value="AAA"/>
    <property type="match status" value="1"/>
</dbReference>
<evidence type="ECO:0000256" key="3">
    <source>
        <dbReference type="ARBA" id="ARBA00022741"/>
    </source>
</evidence>
<dbReference type="Pfam" id="PF00005">
    <property type="entry name" value="ABC_tran"/>
    <property type="match status" value="1"/>
</dbReference>
<name>A0A4Q2RAC6_9HYPH</name>
<keyword evidence="6" id="KW-1278">Translocase</keyword>
<reference evidence="9 10" key="1">
    <citation type="submission" date="2018-09" db="EMBL/GenBank/DDBJ databases">
        <authorList>
            <person name="Grouzdev D.S."/>
            <person name="Krutkina M.S."/>
        </authorList>
    </citation>
    <scope>NUCLEOTIDE SEQUENCE [LARGE SCALE GENOMIC DNA]</scope>
    <source>
        <strain evidence="9 10">RmlP001</strain>
    </source>
</reference>
<keyword evidence="4" id="KW-0201">Cytochrome c-type biogenesis</keyword>
<comment type="similarity">
    <text evidence="1">Belongs to the ABC transporter superfamily.</text>
</comment>
<evidence type="ECO:0000256" key="6">
    <source>
        <dbReference type="ARBA" id="ARBA00022967"/>
    </source>
</evidence>
<dbReference type="GO" id="GO:0022857">
    <property type="term" value="F:transmembrane transporter activity"/>
    <property type="evidence" value="ECO:0007669"/>
    <property type="project" value="InterPro"/>
</dbReference>
<evidence type="ECO:0000256" key="2">
    <source>
        <dbReference type="ARBA" id="ARBA00022448"/>
    </source>
</evidence>
<dbReference type="EMBL" id="QYBC01000012">
    <property type="protein sequence ID" value="RYB03994.1"/>
    <property type="molecule type" value="Genomic_DNA"/>
</dbReference>
<dbReference type="SUPFAM" id="SSF52540">
    <property type="entry name" value="P-loop containing nucleoside triphosphate hydrolases"/>
    <property type="match status" value="1"/>
</dbReference>
<dbReference type="GO" id="GO:0017004">
    <property type="term" value="P:cytochrome complex assembly"/>
    <property type="evidence" value="ECO:0007669"/>
    <property type="project" value="UniProtKB-KW"/>
</dbReference>
<dbReference type="Gene3D" id="3.40.50.300">
    <property type="entry name" value="P-loop containing nucleotide triphosphate hydrolases"/>
    <property type="match status" value="1"/>
</dbReference>
<evidence type="ECO:0000313" key="10">
    <source>
        <dbReference type="Proteomes" id="UP000289411"/>
    </source>
</evidence>
<keyword evidence="2" id="KW-0813">Transport</keyword>